<feature type="compositionally biased region" description="Polar residues" evidence="1">
    <location>
        <begin position="43"/>
        <end position="56"/>
    </location>
</feature>
<name>A0ABR2VM82_9FUNG</name>
<dbReference type="Proteomes" id="UP001479436">
    <property type="component" value="Unassembled WGS sequence"/>
</dbReference>
<evidence type="ECO:0000256" key="1">
    <source>
        <dbReference type="SAM" id="MobiDB-lite"/>
    </source>
</evidence>
<sequence>FCNLIQIENKIAKLSAIMVDEPYDPEAEMPSFTPLPVPPINMPSPSYSGLTNTSQMDLHPHRGVLSLPPPTNSTADDIYLP</sequence>
<feature type="region of interest" description="Disordered" evidence="1">
    <location>
        <begin position="43"/>
        <end position="81"/>
    </location>
</feature>
<gene>
    <name evidence="2" type="ORF">K7432_016018</name>
</gene>
<proteinExistence type="predicted"/>
<organism evidence="2 3">
    <name type="scientific">Basidiobolus ranarum</name>
    <dbReference type="NCBI Taxonomy" id="34480"/>
    <lineage>
        <taxon>Eukaryota</taxon>
        <taxon>Fungi</taxon>
        <taxon>Fungi incertae sedis</taxon>
        <taxon>Zoopagomycota</taxon>
        <taxon>Entomophthoromycotina</taxon>
        <taxon>Basidiobolomycetes</taxon>
        <taxon>Basidiobolales</taxon>
        <taxon>Basidiobolaceae</taxon>
        <taxon>Basidiobolus</taxon>
    </lineage>
</organism>
<dbReference type="EMBL" id="JASJQH010009287">
    <property type="protein sequence ID" value="KAK9680182.1"/>
    <property type="molecule type" value="Genomic_DNA"/>
</dbReference>
<protein>
    <submittedName>
        <fullName evidence="2">Uncharacterized protein</fullName>
    </submittedName>
</protein>
<comment type="caution">
    <text evidence="2">The sequence shown here is derived from an EMBL/GenBank/DDBJ whole genome shotgun (WGS) entry which is preliminary data.</text>
</comment>
<evidence type="ECO:0000313" key="3">
    <source>
        <dbReference type="Proteomes" id="UP001479436"/>
    </source>
</evidence>
<feature type="non-terminal residue" evidence="2">
    <location>
        <position position="1"/>
    </location>
</feature>
<keyword evidence="3" id="KW-1185">Reference proteome</keyword>
<reference evidence="2 3" key="1">
    <citation type="submission" date="2023-04" db="EMBL/GenBank/DDBJ databases">
        <title>Genome of Basidiobolus ranarum AG-B5.</title>
        <authorList>
            <person name="Stajich J.E."/>
            <person name="Carter-House D."/>
            <person name="Gryganskyi A."/>
        </authorList>
    </citation>
    <scope>NUCLEOTIDE SEQUENCE [LARGE SCALE GENOMIC DNA]</scope>
    <source>
        <strain evidence="2 3">AG-B5</strain>
    </source>
</reference>
<evidence type="ECO:0000313" key="2">
    <source>
        <dbReference type="EMBL" id="KAK9680182.1"/>
    </source>
</evidence>
<accession>A0ABR2VM82</accession>